<reference evidence="12" key="1">
    <citation type="submission" date="2017-04" db="EMBL/GenBank/DDBJ databases">
        <authorList>
            <person name="Varghese N."/>
            <person name="Submissions S."/>
        </authorList>
    </citation>
    <scope>NUCLEOTIDE SEQUENCE [LARGE SCALE GENOMIC DNA]</scope>
    <source>
        <strain evidence="12">RKEM611</strain>
    </source>
</reference>
<dbReference type="Pfam" id="PF07885">
    <property type="entry name" value="Ion_trans_2"/>
    <property type="match status" value="1"/>
</dbReference>
<keyword evidence="7 11" id="KW-0407">Ion channel</keyword>
<evidence type="ECO:0000259" key="10">
    <source>
        <dbReference type="Pfam" id="PF07885"/>
    </source>
</evidence>
<organism evidence="11 12">
    <name type="scientific">Pseudobacteriovorax antillogorgiicola</name>
    <dbReference type="NCBI Taxonomy" id="1513793"/>
    <lineage>
        <taxon>Bacteria</taxon>
        <taxon>Pseudomonadati</taxon>
        <taxon>Bdellovibrionota</taxon>
        <taxon>Oligoflexia</taxon>
        <taxon>Oligoflexales</taxon>
        <taxon>Pseudobacteriovoracaceae</taxon>
        <taxon>Pseudobacteriovorax</taxon>
    </lineage>
</organism>
<feature type="domain" description="Potassium channel" evidence="10">
    <location>
        <begin position="51"/>
        <end position="105"/>
    </location>
</feature>
<evidence type="ECO:0000256" key="2">
    <source>
        <dbReference type="ARBA" id="ARBA00022448"/>
    </source>
</evidence>
<gene>
    <name evidence="11" type="ORF">SAMN06296036_10891</name>
</gene>
<evidence type="ECO:0000256" key="4">
    <source>
        <dbReference type="ARBA" id="ARBA00022989"/>
    </source>
</evidence>
<evidence type="ECO:0000256" key="3">
    <source>
        <dbReference type="ARBA" id="ARBA00022692"/>
    </source>
</evidence>
<keyword evidence="12" id="KW-1185">Reference proteome</keyword>
<keyword evidence="8" id="KW-0175">Coiled coil</keyword>
<evidence type="ECO:0000256" key="7">
    <source>
        <dbReference type="ARBA" id="ARBA00023303"/>
    </source>
</evidence>
<feature type="transmembrane region" description="Helical" evidence="9">
    <location>
        <begin position="84"/>
        <end position="105"/>
    </location>
</feature>
<dbReference type="Gene3D" id="1.10.287.70">
    <property type="match status" value="1"/>
</dbReference>
<dbReference type="SUPFAM" id="SSF81324">
    <property type="entry name" value="Voltage-gated potassium channels"/>
    <property type="match status" value="1"/>
</dbReference>
<dbReference type="InterPro" id="IPR013099">
    <property type="entry name" value="K_chnl_dom"/>
</dbReference>
<feature type="transmembrane region" description="Helical" evidence="9">
    <location>
        <begin position="25"/>
        <end position="45"/>
    </location>
</feature>
<evidence type="ECO:0000256" key="5">
    <source>
        <dbReference type="ARBA" id="ARBA00023065"/>
    </source>
</evidence>
<keyword evidence="5" id="KW-0406">Ion transport</keyword>
<evidence type="ECO:0000256" key="9">
    <source>
        <dbReference type="SAM" id="Phobius"/>
    </source>
</evidence>
<evidence type="ECO:0000256" key="6">
    <source>
        <dbReference type="ARBA" id="ARBA00023136"/>
    </source>
</evidence>
<dbReference type="PANTHER" id="PTHR11537:SF254">
    <property type="entry name" value="POTASSIUM VOLTAGE-GATED CHANNEL PROTEIN SHAB"/>
    <property type="match status" value="1"/>
</dbReference>
<dbReference type="InterPro" id="IPR028325">
    <property type="entry name" value="VG_K_chnl"/>
</dbReference>
<evidence type="ECO:0000313" key="11">
    <source>
        <dbReference type="EMBL" id="SMF25706.1"/>
    </source>
</evidence>
<dbReference type="PANTHER" id="PTHR11537">
    <property type="entry name" value="VOLTAGE-GATED POTASSIUM CHANNEL"/>
    <property type="match status" value="1"/>
</dbReference>
<protein>
    <submittedName>
        <fullName evidence="11">Voltage-gated potassium channel</fullName>
    </submittedName>
</protein>
<dbReference type="GO" id="GO:0005249">
    <property type="term" value="F:voltage-gated potassium channel activity"/>
    <property type="evidence" value="ECO:0007669"/>
    <property type="project" value="InterPro"/>
</dbReference>
<keyword evidence="4 9" id="KW-1133">Transmembrane helix</keyword>
<sequence length="144" mass="16372">MRNTFQHVSVFYSSLFRAFTRRQTLAFVFLGNALLFPLAFLFYGAEQEVNPLVRGYPDALWWAFATVTTVGYGDITPVTNAGRLIGVVLMLGGATCFVGFTAVFVPTFMAEFTRDIIESEESSLDSIEKRLIRIEQELRRLNRR</sequence>
<keyword evidence="2" id="KW-0813">Transport</keyword>
<evidence type="ECO:0000256" key="1">
    <source>
        <dbReference type="ARBA" id="ARBA00004141"/>
    </source>
</evidence>
<dbReference type="GO" id="GO:0008076">
    <property type="term" value="C:voltage-gated potassium channel complex"/>
    <property type="evidence" value="ECO:0007669"/>
    <property type="project" value="InterPro"/>
</dbReference>
<dbReference type="EMBL" id="FWZT01000008">
    <property type="protein sequence ID" value="SMF25706.1"/>
    <property type="molecule type" value="Genomic_DNA"/>
</dbReference>
<evidence type="ECO:0000256" key="8">
    <source>
        <dbReference type="SAM" id="Coils"/>
    </source>
</evidence>
<keyword evidence="6 9" id="KW-0472">Membrane</keyword>
<dbReference type="STRING" id="1513793.SAMN06296036_10891"/>
<keyword evidence="3 9" id="KW-0812">Transmembrane</keyword>
<dbReference type="AlphaFoldDB" id="A0A1Y6BRU3"/>
<dbReference type="Proteomes" id="UP000192907">
    <property type="component" value="Unassembled WGS sequence"/>
</dbReference>
<accession>A0A1Y6BRU3</accession>
<evidence type="ECO:0000313" key="12">
    <source>
        <dbReference type="Proteomes" id="UP000192907"/>
    </source>
</evidence>
<dbReference type="GO" id="GO:0001508">
    <property type="term" value="P:action potential"/>
    <property type="evidence" value="ECO:0007669"/>
    <property type="project" value="TreeGrafter"/>
</dbReference>
<feature type="coiled-coil region" evidence="8">
    <location>
        <begin position="117"/>
        <end position="144"/>
    </location>
</feature>
<name>A0A1Y6BRU3_9BACT</name>
<comment type="subcellular location">
    <subcellularLocation>
        <location evidence="1">Membrane</location>
        <topology evidence="1">Multi-pass membrane protein</topology>
    </subcellularLocation>
</comment>
<dbReference type="PRINTS" id="PR00169">
    <property type="entry name" value="KCHANNEL"/>
</dbReference>
<proteinExistence type="predicted"/>